<proteinExistence type="inferred from homology"/>
<gene>
    <name evidence="4" type="ORF">CUN48_00885</name>
</gene>
<sequence length="267" mass="30153">MFKLVTFNLLNKPSRWHDRRKLIVRELAELQPDVIALQEVSLPHNNAEWLADQLGGYTVHTSPKTGALAKREAVAMLSRLPVEGCHTLSLVAQSRVAQAVRLRVGDRPIVIVNGHFMFHVYDHIKRTRQVQRVLNWLRLAAASYPVVVCGDFNATPEMRTIRMMKESFSSAYEVAHGREPEYTCPTPLVYRFHAARKGLSLVGNLIAHRQPEPWRGTLDYIFVDDNFHVRSCEVVLNTPASSDPTLYPSDHVGLCVTLEVAALPVTR</sequence>
<dbReference type="EMBL" id="PGTN01000003">
    <property type="protein sequence ID" value="PJF48945.1"/>
    <property type="molecule type" value="Genomic_DNA"/>
</dbReference>
<name>A0A2M8QGJ4_9CHLR</name>
<dbReference type="InterPro" id="IPR005135">
    <property type="entry name" value="Endo/exonuclease/phosphatase"/>
</dbReference>
<dbReference type="PANTHER" id="PTHR12121">
    <property type="entry name" value="CARBON CATABOLITE REPRESSOR PROTEIN 4"/>
    <property type="match status" value="1"/>
</dbReference>
<dbReference type="GO" id="GO:0004519">
    <property type="term" value="F:endonuclease activity"/>
    <property type="evidence" value="ECO:0007669"/>
    <property type="project" value="UniProtKB-KW"/>
</dbReference>
<dbReference type="Gene3D" id="3.60.10.10">
    <property type="entry name" value="Endonuclease/exonuclease/phosphatase"/>
    <property type="match status" value="1"/>
</dbReference>
<comment type="caution">
    <text evidence="4">The sequence shown here is derived from an EMBL/GenBank/DDBJ whole genome shotgun (WGS) entry which is preliminary data.</text>
</comment>
<protein>
    <submittedName>
        <fullName evidence="4">Endonuclease/exonuclease/phosphatase</fullName>
    </submittedName>
</protein>
<dbReference type="InterPro" id="IPR036691">
    <property type="entry name" value="Endo/exonu/phosph_ase_sf"/>
</dbReference>
<dbReference type="InterPro" id="IPR050410">
    <property type="entry name" value="CCR4/nocturin_mRNA_transcr"/>
</dbReference>
<reference evidence="4 5" key="1">
    <citation type="submission" date="2017-11" db="EMBL/GenBank/DDBJ databases">
        <title>Evolution of Phototrophy in the Chloroflexi Phylum Driven by Horizontal Gene Transfer.</title>
        <authorList>
            <person name="Ward L.M."/>
            <person name="Hemp J."/>
            <person name="Shih P.M."/>
            <person name="Mcglynn S.E."/>
            <person name="Fischer W."/>
        </authorList>
    </citation>
    <scope>NUCLEOTIDE SEQUENCE [LARGE SCALE GENOMIC DNA]</scope>
    <source>
        <strain evidence="4">JP3_7</strain>
    </source>
</reference>
<dbReference type="PANTHER" id="PTHR12121:SF45">
    <property type="entry name" value="NOCTURNIN"/>
    <property type="match status" value="1"/>
</dbReference>
<comment type="similarity">
    <text evidence="1">Belongs to the CCR4/nocturin family.</text>
</comment>
<dbReference type="AlphaFoldDB" id="A0A2M8QGJ4"/>
<dbReference type="GO" id="GO:0006139">
    <property type="term" value="P:nucleobase-containing compound metabolic process"/>
    <property type="evidence" value="ECO:0007669"/>
    <property type="project" value="UniProtKB-ARBA"/>
</dbReference>
<dbReference type="Proteomes" id="UP000230790">
    <property type="component" value="Unassembled WGS sequence"/>
</dbReference>
<accession>A0A2M8QGJ4</accession>
<evidence type="ECO:0000313" key="4">
    <source>
        <dbReference type="EMBL" id="PJF48945.1"/>
    </source>
</evidence>
<dbReference type="Pfam" id="PF03372">
    <property type="entry name" value="Exo_endo_phos"/>
    <property type="match status" value="1"/>
</dbReference>
<keyword evidence="4" id="KW-0269">Exonuclease</keyword>
<keyword evidence="2" id="KW-0378">Hydrolase</keyword>
<organism evidence="4 5">
    <name type="scientific">Candidatus Thermofonsia Clade 3 bacterium</name>
    <dbReference type="NCBI Taxonomy" id="2364212"/>
    <lineage>
        <taxon>Bacteria</taxon>
        <taxon>Bacillati</taxon>
        <taxon>Chloroflexota</taxon>
        <taxon>Candidatus Thermofontia</taxon>
        <taxon>Candidatus Thermofonsia Clade 3</taxon>
    </lineage>
</organism>
<keyword evidence="4" id="KW-0540">Nuclease</keyword>
<dbReference type="GO" id="GO:0000175">
    <property type="term" value="F:3'-5'-RNA exonuclease activity"/>
    <property type="evidence" value="ECO:0007669"/>
    <property type="project" value="TreeGrafter"/>
</dbReference>
<keyword evidence="4" id="KW-0255">Endonuclease</keyword>
<evidence type="ECO:0000256" key="2">
    <source>
        <dbReference type="ARBA" id="ARBA00022801"/>
    </source>
</evidence>
<evidence type="ECO:0000259" key="3">
    <source>
        <dbReference type="Pfam" id="PF03372"/>
    </source>
</evidence>
<evidence type="ECO:0000313" key="5">
    <source>
        <dbReference type="Proteomes" id="UP000230790"/>
    </source>
</evidence>
<evidence type="ECO:0000256" key="1">
    <source>
        <dbReference type="ARBA" id="ARBA00010774"/>
    </source>
</evidence>
<feature type="domain" description="Endonuclease/exonuclease/phosphatase" evidence="3">
    <location>
        <begin position="5"/>
        <end position="251"/>
    </location>
</feature>
<dbReference type="SUPFAM" id="SSF56219">
    <property type="entry name" value="DNase I-like"/>
    <property type="match status" value="1"/>
</dbReference>